<comment type="caution">
    <text evidence="1">The sequence shown here is derived from an EMBL/GenBank/DDBJ whole genome shotgun (WGS) entry which is preliminary data.</text>
</comment>
<dbReference type="Proteomes" id="UP001148614">
    <property type="component" value="Unassembled WGS sequence"/>
</dbReference>
<evidence type="ECO:0000313" key="1">
    <source>
        <dbReference type="EMBL" id="KAJ3564740.1"/>
    </source>
</evidence>
<organism evidence="1 2">
    <name type="scientific">Xylaria arbuscula</name>
    <dbReference type="NCBI Taxonomy" id="114810"/>
    <lineage>
        <taxon>Eukaryota</taxon>
        <taxon>Fungi</taxon>
        <taxon>Dikarya</taxon>
        <taxon>Ascomycota</taxon>
        <taxon>Pezizomycotina</taxon>
        <taxon>Sordariomycetes</taxon>
        <taxon>Xylariomycetidae</taxon>
        <taxon>Xylariales</taxon>
        <taxon>Xylariaceae</taxon>
        <taxon>Xylaria</taxon>
    </lineage>
</organism>
<keyword evidence="2" id="KW-1185">Reference proteome</keyword>
<dbReference type="EMBL" id="JANPWZ010001580">
    <property type="protein sequence ID" value="KAJ3564740.1"/>
    <property type="molecule type" value="Genomic_DNA"/>
</dbReference>
<sequence>MRYSYIVATSGLLASVSGHGLVTSIQGANGVTMPGLSAMDAVLKQTPASSATVSSAQRKPVLWDALKATAQLTPQS</sequence>
<proteinExistence type="predicted"/>
<reference evidence="1" key="1">
    <citation type="submission" date="2022-07" db="EMBL/GenBank/DDBJ databases">
        <title>Genome Sequence of Xylaria arbuscula.</title>
        <authorList>
            <person name="Buettner E."/>
        </authorList>
    </citation>
    <scope>NUCLEOTIDE SEQUENCE</scope>
    <source>
        <strain evidence="1">VT107</strain>
    </source>
</reference>
<gene>
    <name evidence="1" type="ORF">NPX13_g7743</name>
</gene>
<dbReference type="AlphaFoldDB" id="A0A9W8NA43"/>
<accession>A0A9W8NA43</accession>
<name>A0A9W8NA43_9PEZI</name>
<evidence type="ECO:0000313" key="2">
    <source>
        <dbReference type="Proteomes" id="UP001148614"/>
    </source>
</evidence>
<protein>
    <submittedName>
        <fullName evidence="1">Uncharacterized protein</fullName>
    </submittedName>
</protein>